<evidence type="ECO:0000313" key="3">
    <source>
        <dbReference type="EMBL" id="CAK9067196.1"/>
    </source>
</evidence>
<organism evidence="3 4">
    <name type="scientific">Durusdinium trenchii</name>
    <dbReference type="NCBI Taxonomy" id="1381693"/>
    <lineage>
        <taxon>Eukaryota</taxon>
        <taxon>Sar</taxon>
        <taxon>Alveolata</taxon>
        <taxon>Dinophyceae</taxon>
        <taxon>Suessiales</taxon>
        <taxon>Symbiodiniaceae</taxon>
        <taxon>Durusdinium</taxon>
    </lineage>
</organism>
<feature type="compositionally biased region" description="Low complexity" evidence="2">
    <location>
        <begin position="168"/>
        <end position="179"/>
    </location>
</feature>
<comment type="caution">
    <text evidence="3">The sequence shown here is derived from an EMBL/GenBank/DDBJ whole genome shotgun (WGS) entry which is preliminary data.</text>
</comment>
<feature type="region of interest" description="Disordered" evidence="2">
    <location>
        <begin position="479"/>
        <end position="560"/>
    </location>
</feature>
<evidence type="ECO:0000256" key="2">
    <source>
        <dbReference type="SAM" id="MobiDB-lite"/>
    </source>
</evidence>
<proteinExistence type="predicted"/>
<evidence type="ECO:0000313" key="4">
    <source>
        <dbReference type="Proteomes" id="UP001642484"/>
    </source>
</evidence>
<gene>
    <name evidence="3" type="ORF">CCMP2556_LOCUS33016</name>
</gene>
<dbReference type="EMBL" id="CAXAMN010022184">
    <property type="protein sequence ID" value="CAK9067196.1"/>
    <property type="molecule type" value="Genomic_DNA"/>
</dbReference>
<evidence type="ECO:0008006" key="5">
    <source>
        <dbReference type="Google" id="ProtNLM"/>
    </source>
</evidence>
<keyword evidence="4" id="KW-1185">Reference proteome</keyword>
<sequence>MRSWYPAPPQADLSAWAKGPIFKGDAKAVEELFSVPWNRAPTPTPVITRPVEVATIAPQLRSSPSAPLLNAASPGVPGPAFQFAQMPRDRPSSPQVQAPFLRGLSAAPQQCVFTQMPGPCRQRSAPVLLGAQQAPAVASASSGSAQVQQQYKDVSIRPPATPDRGSQTPVAVVRTTTPRSLHVQAQMPMRRQGEADGGLKPPPPGVTAPFATPDGISACSALPCRQQSAPILVAPPQVTVVTTTLPSSHASQPAPIPQGPWMSEQKSEEKKVKFSKGKDELADLLARQRRRRVLTGSCLAAWAAQWRASNRALLTTSSEQCRKLQEEVNQKSAAAQRAEAELTRRTEDEFRRLREVQTELSQLQQEAPALQARPQAQKVPSVPAFLVARAEKTLAHLCLIAWRREVHSRQSVCKVLQPTWAAEARHLLRRTWVLWRPLGRLQRQKATLSKLASANIEREASAFLRRVLVAWREKVALSHSGSASKGDHASVGTVPLLGGPEAVLRPNNKVRDGREQQSPASTQPLDVPKEVTNGVLREGDSTPPPPPPPRRRSMPGVEKKPDVLTAEERLQEAAKMVEIQSPVLPVARPGGVQWRAAVWPITGNSGRTGLQRPGQRDHLAGDKMILRCGPSKVCPERSQRVTTTKLKHVMSSIPLKRVSSCFFADHSWHLGRSQDAPL</sequence>
<accession>A0ABP0NTT0</accession>
<protein>
    <recommendedName>
        <fullName evidence="5">Protein of centriole 5</fullName>
    </recommendedName>
</protein>
<feature type="region of interest" description="Disordered" evidence="2">
    <location>
        <begin position="156"/>
        <end position="182"/>
    </location>
</feature>
<reference evidence="3 4" key="1">
    <citation type="submission" date="2024-02" db="EMBL/GenBank/DDBJ databases">
        <authorList>
            <person name="Chen Y."/>
            <person name="Shah S."/>
            <person name="Dougan E. K."/>
            <person name="Thang M."/>
            <person name="Chan C."/>
        </authorList>
    </citation>
    <scope>NUCLEOTIDE SEQUENCE [LARGE SCALE GENOMIC DNA]</scope>
</reference>
<name>A0ABP0NTT0_9DINO</name>
<dbReference type="Proteomes" id="UP001642484">
    <property type="component" value="Unassembled WGS sequence"/>
</dbReference>
<feature type="coiled-coil region" evidence="1">
    <location>
        <begin position="321"/>
        <end position="373"/>
    </location>
</feature>
<evidence type="ECO:0000256" key="1">
    <source>
        <dbReference type="SAM" id="Coils"/>
    </source>
</evidence>
<keyword evidence="1" id="KW-0175">Coiled coil</keyword>